<protein>
    <recommendedName>
        <fullName evidence="2">Probable zinc-ribbon domain-containing protein</fullName>
    </recommendedName>
</protein>
<name>A0AAQ3T8C2_PASNO</name>
<dbReference type="EMBL" id="CP144748">
    <property type="protein sequence ID" value="WVZ68401.1"/>
    <property type="molecule type" value="Genomic_DNA"/>
</dbReference>
<feature type="region of interest" description="Disordered" evidence="1">
    <location>
        <begin position="333"/>
        <end position="365"/>
    </location>
</feature>
<reference evidence="3 4" key="1">
    <citation type="submission" date="2024-02" db="EMBL/GenBank/DDBJ databases">
        <title>High-quality chromosome-scale genome assembly of Pensacola bahiagrass (Paspalum notatum Flugge var. saurae).</title>
        <authorList>
            <person name="Vega J.M."/>
            <person name="Podio M."/>
            <person name="Orjuela J."/>
            <person name="Siena L.A."/>
            <person name="Pessino S.C."/>
            <person name="Combes M.C."/>
            <person name="Mariac C."/>
            <person name="Albertini E."/>
            <person name="Pupilli F."/>
            <person name="Ortiz J.P.A."/>
            <person name="Leblanc O."/>
        </authorList>
    </citation>
    <scope>NUCLEOTIDE SEQUENCE [LARGE SCALE GENOMIC DNA]</scope>
    <source>
        <strain evidence="3">R1</strain>
        <tissue evidence="3">Leaf</tissue>
    </source>
</reference>
<feature type="compositionally biased region" description="Low complexity" evidence="1">
    <location>
        <begin position="147"/>
        <end position="156"/>
    </location>
</feature>
<feature type="compositionally biased region" description="Polar residues" evidence="1">
    <location>
        <begin position="133"/>
        <end position="143"/>
    </location>
</feature>
<evidence type="ECO:0000313" key="3">
    <source>
        <dbReference type="EMBL" id="WVZ68401.1"/>
    </source>
</evidence>
<gene>
    <name evidence="3" type="ORF">U9M48_017344</name>
</gene>
<dbReference type="Proteomes" id="UP001341281">
    <property type="component" value="Chromosome 04"/>
</dbReference>
<accession>A0AAQ3T8C2</accession>
<feature type="compositionally biased region" description="Polar residues" evidence="1">
    <location>
        <begin position="229"/>
        <end position="240"/>
    </location>
</feature>
<feature type="region of interest" description="Disordered" evidence="1">
    <location>
        <begin position="104"/>
        <end position="240"/>
    </location>
</feature>
<feature type="region of interest" description="Disordered" evidence="1">
    <location>
        <begin position="434"/>
        <end position="469"/>
    </location>
</feature>
<evidence type="ECO:0000259" key="2">
    <source>
        <dbReference type="Pfam" id="PF11331"/>
    </source>
</evidence>
<keyword evidence="4" id="KW-1185">Reference proteome</keyword>
<evidence type="ECO:0000256" key="1">
    <source>
        <dbReference type="SAM" id="MobiDB-lite"/>
    </source>
</evidence>
<sequence>MNRDAVTRAALLVFAAHESLPCSLQRRAARAPGGATAMKSGEVKSRFARCPYCRAMIYQDLSAIIFYCSKCRTPIRGKSPQPTDETEYALAQLEILSAETASVFSDDVEPANPRAPWAAVGDDDGEPEPPVASRSTATRSFLPSRQGAGAASSSSSYREFGLVRAGPRSRAPGSGPNEAAGSGSPLHSRVTELRPSSRRTRRSSSSDVDLRSDAGSGTESDSDVPAPASSYTRRASPLSSQELEMASVLSGLESVDIERSRLSDPTFQKDLLQALDNLRRLIAAVDHPRSIDGQWKGMMMPRLSAYCNDGGGGGKRAITRRSSRLMRRLESQLTQALPAERQRRNPSTSSTSSSSASSSRRVGLRAPRAHHCRPVLGGTPFVVCAECSEVLLLPAGLPVGRVARLQCGGCGEEFDLTLPAIGSTDLPKKIFSAPQPAVCGGEDAEEYPSARRSNWSGEQPRPPGPLHRVLGYSSVSSVLRSRRYGDQS</sequence>
<feature type="compositionally biased region" description="Low complexity" evidence="1">
    <location>
        <begin position="347"/>
        <end position="359"/>
    </location>
</feature>
<organism evidence="3 4">
    <name type="scientific">Paspalum notatum var. saurae</name>
    <dbReference type="NCBI Taxonomy" id="547442"/>
    <lineage>
        <taxon>Eukaryota</taxon>
        <taxon>Viridiplantae</taxon>
        <taxon>Streptophyta</taxon>
        <taxon>Embryophyta</taxon>
        <taxon>Tracheophyta</taxon>
        <taxon>Spermatophyta</taxon>
        <taxon>Magnoliopsida</taxon>
        <taxon>Liliopsida</taxon>
        <taxon>Poales</taxon>
        <taxon>Poaceae</taxon>
        <taxon>PACMAD clade</taxon>
        <taxon>Panicoideae</taxon>
        <taxon>Andropogonodae</taxon>
        <taxon>Paspaleae</taxon>
        <taxon>Paspalinae</taxon>
        <taxon>Paspalum</taxon>
    </lineage>
</organism>
<dbReference type="PANTHER" id="PTHR31105:SF54">
    <property type="entry name" value="ZINC-RIBBON DOMAIN-CONTAINING PROTEIN-RELATED"/>
    <property type="match status" value="1"/>
</dbReference>
<dbReference type="Pfam" id="PF11331">
    <property type="entry name" value="Zn_ribbon_12"/>
    <property type="match status" value="1"/>
</dbReference>
<dbReference type="InterPro" id="IPR021480">
    <property type="entry name" value="Zinc_ribbon_12"/>
</dbReference>
<dbReference type="InterPro" id="IPR040244">
    <property type="entry name" value="EDR4-like"/>
</dbReference>
<dbReference type="PANTHER" id="PTHR31105">
    <property type="entry name" value="EXTRA-LARGE G-PROTEIN-LIKE"/>
    <property type="match status" value="1"/>
</dbReference>
<proteinExistence type="predicted"/>
<dbReference type="AlphaFoldDB" id="A0AAQ3T8C2"/>
<dbReference type="GO" id="GO:1900150">
    <property type="term" value="P:regulation of defense response to fungus"/>
    <property type="evidence" value="ECO:0007669"/>
    <property type="project" value="InterPro"/>
</dbReference>
<evidence type="ECO:0000313" key="4">
    <source>
        <dbReference type="Proteomes" id="UP001341281"/>
    </source>
</evidence>
<feature type="domain" description="Probable zinc-ribbon" evidence="2">
    <location>
        <begin position="376"/>
        <end position="418"/>
    </location>
</feature>